<proteinExistence type="predicted"/>
<evidence type="ECO:0000313" key="2">
    <source>
        <dbReference type="Proteomes" id="UP001291623"/>
    </source>
</evidence>
<name>A0AAE1R8H1_9SOLA</name>
<accession>A0AAE1R8H1</accession>
<dbReference type="Proteomes" id="UP001291623">
    <property type="component" value="Unassembled WGS sequence"/>
</dbReference>
<dbReference type="EMBL" id="JAVYJV010000018">
    <property type="protein sequence ID" value="KAK4346671.1"/>
    <property type="molecule type" value="Genomic_DNA"/>
</dbReference>
<dbReference type="AlphaFoldDB" id="A0AAE1R8H1"/>
<sequence length="106" mass="11408">MKSSITTLTIPHWGIRASLFTCSNHLGLASHCFDVDVHSGPAFGVGISPHDFNKDADLLMELANRAIREYNEQECNAVAGLANCDLCFGKLRGEACQGGTEKALEV</sequence>
<comment type="caution">
    <text evidence="1">The sequence shown here is derived from an EMBL/GenBank/DDBJ whole genome shotgun (WGS) entry which is preliminary data.</text>
</comment>
<evidence type="ECO:0000313" key="1">
    <source>
        <dbReference type="EMBL" id="KAK4346671.1"/>
    </source>
</evidence>
<protein>
    <submittedName>
        <fullName evidence="1">Uncharacterized protein</fullName>
    </submittedName>
</protein>
<reference evidence="1" key="1">
    <citation type="submission" date="2023-12" db="EMBL/GenBank/DDBJ databases">
        <title>Genome assembly of Anisodus tanguticus.</title>
        <authorList>
            <person name="Wang Y.-J."/>
        </authorList>
    </citation>
    <scope>NUCLEOTIDE SEQUENCE</scope>
    <source>
        <strain evidence="1">KB-2021</strain>
        <tissue evidence="1">Leaf</tissue>
    </source>
</reference>
<keyword evidence="2" id="KW-1185">Reference proteome</keyword>
<gene>
    <name evidence="1" type="ORF">RND71_033010</name>
</gene>
<organism evidence="1 2">
    <name type="scientific">Anisodus tanguticus</name>
    <dbReference type="NCBI Taxonomy" id="243964"/>
    <lineage>
        <taxon>Eukaryota</taxon>
        <taxon>Viridiplantae</taxon>
        <taxon>Streptophyta</taxon>
        <taxon>Embryophyta</taxon>
        <taxon>Tracheophyta</taxon>
        <taxon>Spermatophyta</taxon>
        <taxon>Magnoliopsida</taxon>
        <taxon>eudicotyledons</taxon>
        <taxon>Gunneridae</taxon>
        <taxon>Pentapetalae</taxon>
        <taxon>asterids</taxon>
        <taxon>lamiids</taxon>
        <taxon>Solanales</taxon>
        <taxon>Solanaceae</taxon>
        <taxon>Solanoideae</taxon>
        <taxon>Hyoscyameae</taxon>
        <taxon>Anisodus</taxon>
    </lineage>
</organism>